<feature type="region of interest" description="Disordered" evidence="2">
    <location>
        <begin position="69"/>
        <end position="197"/>
    </location>
</feature>
<dbReference type="InterPro" id="IPR044303">
    <property type="entry name" value="ZAT1/4/9"/>
</dbReference>
<evidence type="ECO:0000256" key="2">
    <source>
        <dbReference type="SAM" id="MobiDB-lite"/>
    </source>
</evidence>
<evidence type="ECO:0000256" key="1">
    <source>
        <dbReference type="PROSITE-ProRule" id="PRU00042"/>
    </source>
</evidence>
<organism evidence="4">
    <name type="scientific">Ananas comosus var. bracteatus</name>
    <name type="common">red pineapple</name>
    <dbReference type="NCBI Taxonomy" id="296719"/>
    <lineage>
        <taxon>Eukaryota</taxon>
        <taxon>Viridiplantae</taxon>
        <taxon>Streptophyta</taxon>
        <taxon>Embryophyta</taxon>
        <taxon>Tracheophyta</taxon>
        <taxon>Spermatophyta</taxon>
        <taxon>Magnoliopsida</taxon>
        <taxon>Liliopsida</taxon>
        <taxon>Poales</taxon>
        <taxon>Bromeliaceae</taxon>
        <taxon>Bromelioideae</taxon>
        <taxon>Ananas</taxon>
    </lineage>
</organism>
<keyword evidence="1" id="KW-0862">Zinc</keyword>
<keyword evidence="1" id="KW-0863">Zinc-finger</keyword>
<accession>A0A6V7PW90</accession>
<feature type="compositionally biased region" description="Low complexity" evidence="2">
    <location>
        <begin position="15"/>
        <end position="25"/>
    </location>
</feature>
<sequence length="291" mass="30783">MRSHVVGAAKPLQVSSASSASASSSPEEDEEDEEEDEEEDGGAAAYVLRENPKKSYKLVDPEFFAAAADAPALSSSGDVLDRASDTESLRPRPLKRRRAADRARRPPFPDPEPGSSSVSNAASTTDEHVALSLMMLSRDSWPAAPRPCSQTHTEGSDAAALPPPPPPPPPPVPVRHLQEGVPLLPSPRRPPRQPQEVPRLCPFCSRVFGSGQALGGHKRSHFSSSSSSSPAANAAAAAVAPPPTATANANYAACFDLNLPAPFDDEFELSAISDAEFVANRHHHHPPVDPK</sequence>
<dbReference type="PROSITE" id="PS00028">
    <property type="entry name" value="ZINC_FINGER_C2H2_1"/>
    <property type="match status" value="1"/>
</dbReference>
<gene>
    <name evidence="4" type="ORF">CB5_LOCUS18321</name>
</gene>
<feature type="compositionally biased region" description="Polar residues" evidence="2">
    <location>
        <begin position="114"/>
        <end position="124"/>
    </location>
</feature>
<dbReference type="InterPro" id="IPR013087">
    <property type="entry name" value="Znf_C2H2_type"/>
</dbReference>
<name>A0A6V7PW90_ANACO</name>
<feature type="compositionally biased region" description="Pro residues" evidence="2">
    <location>
        <begin position="161"/>
        <end position="173"/>
    </location>
</feature>
<evidence type="ECO:0000313" key="4">
    <source>
        <dbReference type="EMBL" id="CAD1835110.1"/>
    </source>
</evidence>
<proteinExistence type="predicted"/>
<feature type="domain" description="C2H2-type" evidence="3">
    <location>
        <begin position="199"/>
        <end position="226"/>
    </location>
</feature>
<dbReference type="Pfam" id="PF13912">
    <property type="entry name" value="zf-C2H2_6"/>
    <property type="match status" value="1"/>
</dbReference>
<reference evidence="4" key="1">
    <citation type="submission" date="2020-07" db="EMBL/GenBank/DDBJ databases">
        <authorList>
            <person name="Lin J."/>
        </authorList>
    </citation>
    <scope>NUCLEOTIDE SEQUENCE</scope>
</reference>
<dbReference type="PANTHER" id="PTHR46326">
    <property type="entry name" value="ZINC FINGER PROTEIN ZAT1-RELATED"/>
    <property type="match status" value="1"/>
</dbReference>
<protein>
    <recommendedName>
        <fullName evidence="3">C2H2-type domain-containing protein</fullName>
    </recommendedName>
</protein>
<evidence type="ECO:0000259" key="3">
    <source>
        <dbReference type="PROSITE" id="PS50157"/>
    </source>
</evidence>
<keyword evidence="1" id="KW-0479">Metal-binding</keyword>
<feature type="region of interest" description="Disordered" evidence="2">
    <location>
        <begin position="1"/>
        <end position="51"/>
    </location>
</feature>
<feature type="compositionally biased region" description="Acidic residues" evidence="2">
    <location>
        <begin position="26"/>
        <end position="41"/>
    </location>
</feature>
<dbReference type="EMBL" id="LR862153">
    <property type="protein sequence ID" value="CAD1835110.1"/>
    <property type="molecule type" value="Genomic_DNA"/>
</dbReference>
<dbReference type="PANTHER" id="PTHR46326:SF2">
    <property type="entry name" value="ZINC FINGER PROTEIN ZAT1-RELATED"/>
    <property type="match status" value="1"/>
</dbReference>
<dbReference type="PROSITE" id="PS50157">
    <property type="entry name" value="ZINC_FINGER_C2H2_2"/>
    <property type="match status" value="1"/>
</dbReference>
<feature type="compositionally biased region" description="Basic and acidic residues" evidence="2">
    <location>
        <begin position="79"/>
        <end position="90"/>
    </location>
</feature>
<dbReference type="AlphaFoldDB" id="A0A6V7PW90"/>
<dbReference type="GO" id="GO:0008270">
    <property type="term" value="F:zinc ion binding"/>
    <property type="evidence" value="ECO:0007669"/>
    <property type="project" value="UniProtKB-KW"/>
</dbReference>
<dbReference type="GO" id="GO:0006355">
    <property type="term" value="P:regulation of DNA-templated transcription"/>
    <property type="evidence" value="ECO:0007669"/>
    <property type="project" value="InterPro"/>
</dbReference>